<feature type="transmembrane region" description="Helical" evidence="2">
    <location>
        <begin position="457"/>
        <end position="483"/>
    </location>
</feature>
<dbReference type="EMBL" id="ARXZ02000061">
    <property type="protein sequence ID" value="ERH96780.1"/>
    <property type="molecule type" value="Genomic_DNA"/>
</dbReference>
<keyword evidence="1" id="KW-1188">Viral release from host cell</keyword>
<dbReference type="AlphaFoldDB" id="A0AAN4KLH1"/>
<evidence type="ECO:0000259" key="3">
    <source>
        <dbReference type="Pfam" id="PF10145"/>
    </source>
</evidence>
<proteinExistence type="predicted"/>
<evidence type="ECO:0000313" key="5">
    <source>
        <dbReference type="Proteomes" id="UP000013487"/>
    </source>
</evidence>
<feature type="transmembrane region" description="Helical" evidence="2">
    <location>
        <begin position="633"/>
        <end position="657"/>
    </location>
</feature>
<dbReference type="Pfam" id="PF10145">
    <property type="entry name" value="PhageMin_Tail"/>
    <property type="match status" value="1"/>
</dbReference>
<feature type="domain" description="Phage tail tape measure protein" evidence="3">
    <location>
        <begin position="128"/>
        <end position="329"/>
    </location>
</feature>
<reference evidence="4 5" key="1">
    <citation type="journal article" date="2013" name="Genome Announc.">
        <title>Draft Genome Sequence of Bacillus thuringiensis var. thuringiensis Strain T01-328, a Brazilian Isolate That Produces a Soluble Pesticide Protein, Cry1Ia.</title>
        <authorList>
            <person name="Varani A.M."/>
            <person name="Lemos M.V."/>
            <person name="Fernandes C.C."/>
            <person name="Lemos E.G."/>
            <person name="Alves E.C."/>
            <person name="Desiderio J.A."/>
        </authorList>
    </citation>
    <scope>NUCLEOTIDE SEQUENCE [LARGE SCALE GENOMIC DNA]</scope>
    <source>
        <strain evidence="4 5">T01-328</strain>
    </source>
</reference>
<comment type="caution">
    <text evidence="4">The sequence shown here is derived from an EMBL/GenBank/DDBJ whole genome shotgun (WGS) entry which is preliminary data.</text>
</comment>
<dbReference type="PANTHER" id="PTHR37813">
    <property type="entry name" value="FELS-2 PROPHAGE PROTEIN"/>
    <property type="match status" value="1"/>
</dbReference>
<feature type="transmembrane region" description="Helical" evidence="2">
    <location>
        <begin position="423"/>
        <end position="451"/>
    </location>
</feature>
<keyword evidence="2" id="KW-0812">Transmembrane</keyword>
<organism evidence="4 5">
    <name type="scientific">Bacillus thuringiensis T01-328</name>
    <dbReference type="NCBI Taxonomy" id="1324966"/>
    <lineage>
        <taxon>Bacteria</taxon>
        <taxon>Bacillati</taxon>
        <taxon>Bacillota</taxon>
        <taxon>Bacilli</taxon>
        <taxon>Bacillales</taxon>
        <taxon>Bacillaceae</taxon>
        <taxon>Bacillus</taxon>
        <taxon>Bacillus cereus group</taxon>
    </lineage>
</organism>
<protein>
    <submittedName>
        <fullName evidence="4">Phage-related minor tail protein</fullName>
    </submittedName>
</protein>
<evidence type="ECO:0000256" key="2">
    <source>
        <dbReference type="SAM" id="Phobius"/>
    </source>
</evidence>
<dbReference type="NCBIfam" id="TIGR01760">
    <property type="entry name" value="tape_meas_TP901"/>
    <property type="match status" value="1"/>
</dbReference>
<dbReference type="Proteomes" id="UP000013487">
    <property type="component" value="Unassembled WGS sequence"/>
</dbReference>
<keyword evidence="2" id="KW-1133">Transmembrane helix</keyword>
<gene>
    <name evidence="4" type="ORF">BTCBT_007090</name>
</gene>
<dbReference type="PANTHER" id="PTHR37813:SF1">
    <property type="entry name" value="FELS-2 PROPHAGE PROTEIN"/>
    <property type="match status" value="1"/>
</dbReference>
<dbReference type="InterPro" id="IPR010090">
    <property type="entry name" value="Phage_tape_meas"/>
</dbReference>
<evidence type="ECO:0000256" key="1">
    <source>
        <dbReference type="ARBA" id="ARBA00022612"/>
    </source>
</evidence>
<keyword evidence="2" id="KW-0472">Membrane</keyword>
<dbReference type="Gene3D" id="1.20.120.20">
    <property type="entry name" value="Apolipoprotein"/>
    <property type="match status" value="2"/>
</dbReference>
<accession>A0AAN4KLH1</accession>
<name>A0AAN4KLH1_BACTU</name>
<feature type="transmembrane region" description="Helical" evidence="2">
    <location>
        <begin position="490"/>
        <end position="511"/>
    </location>
</feature>
<sequence length="764" mass="84429">MLKLHSALDLKKLKVRNELNRARQAEIELGRETKALERRVGDSFKTAKSHVQEFGNKVKEVGQSVSSVGKDMSMKVTAPIAGAMGYAAKEASKFQHEMADIRKEVNATGLTSQQVNDVMSRMWDSSLANSQKFGVSTEKINEGLLVLVKDGYTAEEAMRIMTVSLHTARGANEDLSKTVDGLGSAYEATGQKTNNAEQNIAGINKMADIFAYTANHTKASVHSLTEAMSIIGPTANSAGQDLSTTASAVGLLQSNGIEASVAARALKSGFVNLTKPTKAMSKAMAKMGFSAFDANGQMKQLPQVMDELEHGLQGMTQEQQNATIATIFGKEHLASWQILVHSGGEKLKKMSDDARNATGEVKHLSEQMENTPENKFKELQQTLHTLAVQFGTEILPALMPVVEKLKELMDWISKLDPKTKQTIVIIAALAAAIGPLLIVIGATITAIGTIITAVGSVIGFIGTLIGWISAIAEAIGIVVTVIAAFVGAPVALVVAAIAAIIAAVVAVIAIFNNWGGITDWLKEKWSQFSTWMSELWTTISDACSKGWDNVTQSIQMAWDMISQWFSQQWEEFKNNWNNFWAEVGNIANEMWTATIEWFSSTWDSFKQICSDAWEAVKSGFSAFWEGLKEIAQIAWNILFQIITFPLQLLLTAFILGWELIKEPVTQFWEWIKPYIEEAWNAISSTFIEYRDMLVNTITELWNAITSATSTAWNWITNIIREAWQWITDTVNEFLGPIKLKIQEGWNYDIKYNIKGVERGFDVYF</sequence>
<evidence type="ECO:0000313" key="4">
    <source>
        <dbReference type="EMBL" id="ERH96780.1"/>
    </source>
</evidence>